<dbReference type="RefSeq" id="WP_000248227.1">
    <property type="nucleotide sequence ID" value="NZ_CP013278.1"/>
</dbReference>
<organism evidence="2">
    <name type="scientific">Bacillus thuringiensis subsp. israelensis</name>
    <dbReference type="NCBI Taxonomy" id="1430"/>
    <lineage>
        <taxon>Bacteria</taxon>
        <taxon>Bacillati</taxon>
        <taxon>Bacillota</taxon>
        <taxon>Bacilli</taxon>
        <taxon>Bacillales</taxon>
        <taxon>Bacillaceae</taxon>
        <taxon>Bacillus</taxon>
        <taxon>Bacillus cereus group</taxon>
    </lineage>
</organism>
<proteinExistence type="predicted"/>
<keyword evidence="2" id="KW-0614">Plasmid</keyword>
<accession>A0A161J327</accession>
<feature type="compositionally biased region" description="Polar residues" evidence="1">
    <location>
        <begin position="1"/>
        <end position="27"/>
    </location>
</feature>
<reference evidence="2" key="1">
    <citation type="journal article" date="2017" name="Res. Microbiol.">
        <title>Comparative genomics of extrachromosomal elements in Bacillus thuringiensis subsp. israelensis.</title>
        <authorList>
            <person name="Bolotin A."/>
            <person name="Gillis A."/>
            <person name="Sanchis V."/>
            <person name="Nielsen-LeRoux C."/>
            <person name="Mahillon J."/>
            <person name="Lereclus D."/>
            <person name="Sorokin A."/>
        </authorList>
    </citation>
    <scope>NUCLEOTIDE SEQUENCE</scope>
    <source>
        <strain evidence="2">AM65-52</strain>
        <plasmid evidence="2">pAM65-52-3-235K</plasmid>
    </source>
</reference>
<feature type="region of interest" description="Disordered" evidence="1">
    <location>
        <begin position="1"/>
        <end position="39"/>
    </location>
</feature>
<geneLocation type="plasmid" evidence="2">
    <name>pAM65-52-3-235K</name>
</geneLocation>
<dbReference type="PATRIC" id="fig|1430.6.peg.1980"/>
<gene>
    <name evidence="2" type="ORF">ATN07_32290</name>
</gene>
<protein>
    <submittedName>
        <fullName evidence="2">Uncharacterized protein</fullName>
    </submittedName>
</protein>
<evidence type="ECO:0000313" key="2">
    <source>
        <dbReference type="EMBL" id="AND28411.1"/>
    </source>
</evidence>
<name>A0A161J327_BACTI</name>
<sequence length="404" mass="45903">MVNSFESASKPKTTLLQGQSATSSTTPGPLPPIVEGVGSSNRINSSTEYVYQYGVKNLQLNHSLYEQAGIFVTKPIEVEGNIVEVSLSTFEDHPLFNELDGMATDRVTSIEYYISLEENPSLNDWVSILPEGTKNVKCEKLFFRGSSAELRFHADISDEDNTKVYRNNILMNRSDWYFTERGAAIQLAVPHDNSSIYTIDYVPNANLFDPWTVKVGDRFSKRVRKVESFPNGTDSNNTIKLSKYPFVDYKQVNSGESYDPNTSEYRPIDVFLTNGAIVVGGGKTQPEFFPIAYSSKNEFTTKNRTDYKTSKDAFLNKYSIVPDSAYKTFEYKQEKNKLIFTESFNRSDLYYNEATNHGNATVVVHYDYLVTNFRLKVILRKNVGDELVVTPMVDSYQLKFKVMK</sequence>
<dbReference type="EMBL" id="CP013278">
    <property type="protein sequence ID" value="AND28411.1"/>
    <property type="molecule type" value="Genomic_DNA"/>
</dbReference>
<evidence type="ECO:0000256" key="1">
    <source>
        <dbReference type="SAM" id="MobiDB-lite"/>
    </source>
</evidence>
<dbReference type="AlphaFoldDB" id="A0A161J327"/>